<sequence length="280" mass="30069">MSTIPVAIITGASRGIGRAIVEKFASQGVCCVMVASKMQSFEAIRKALPPIVTGGQWHRGIAIDLNEWPSWADAENFEGFHREANAGLGELHQTQKVSLFEYPHKLYQLRALVNCAGITQTSVSLRTTAEETAALMKVNFLSAVTMCNMAARRMIRSRKHFPDAQPCIVNVSSVLGLPDTTPAPGTAVYSASKAALEQYSRVLAAELQPLGIRVASIEPGLVAGTDMVKNLDDSAQKRLANKLQSPAKVTPEAIAQQVWQEVFGSGAERRRIAGGRALGG</sequence>
<evidence type="ECO:0000256" key="3">
    <source>
        <dbReference type="RuleBase" id="RU000363"/>
    </source>
</evidence>
<protein>
    <submittedName>
        <fullName evidence="4">LAMI_0D01288g1_1</fullName>
    </submittedName>
</protein>
<dbReference type="SUPFAM" id="SSF51735">
    <property type="entry name" value="NAD(P)-binding Rossmann-fold domains"/>
    <property type="match status" value="1"/>
</dbReference>
<dbReference type="PRINTS" id="PR00081">
    <property type="entry name" value="GDHRDH"/>
</dbReference>
<dbReference type="PANTHER" id="PTHR42760">
    <property type="entry name" value="SHORT-CHAIN DEHYDROGENASES/REDUCTASES FAMILY MEMBER"/>
    <property type="match status" value="1"/>
</dbReference>
<dbReference type="GO" id="GO:0048038">
    <property type="term" value="F:quinone binding"/>
    <property type="evidence" value="ECO:0007669"/>
    <property type="project" value="TreeGrafter"/>
</dbReference>
<dbReference type="OrthoDB" id="417891at2759"/>
<organism evidence="4 5">
    <name type="scientific">Lachancea mirantina</name>
    <dbReference type="NCBI Taxonomy" id="1230905"/>
    <lineage>
        <taxon>Eukaryota</taxon>
        <taxon>Fungi</taxon>
        <taxon>Dikarya</taxon>
        <taxon>Ascomycota</taxon>
        <taxon>Saccharomycotina</taxon>
        <taxon>Saccharomycetes</taxon>
        <taxon>Saccharomycetales</taxon>
        <taxon>Saccharomycetaceae</taxon>
        <taxon>Lachancea</taxon>
    </lineage>
</organism>
<dbReference type="Pfam" id="PF00106">
    <property type="entry name" value="adh_short"/>
    <property type="match status" value="2"/>
</dbReference>
<keyword evidence="2" id="KW-0560">Oxidoreductase</keyword>
<dbReference type="PANTHER" id="PTHR42760:SF133">
    <property type="entry name" value="3-OXOACYL-[ACYL-CARRIER-PROTEIN] REDUCTASE"/>
    <property type="match status" value="1"/>
</dbReference>
<proteinExistence type="inferred from homology"/>
<evidence type="ECO:0000256" key="2">
    <source>
        <dbReference type="ARBA" id="ARBA00023002"/>
    </source>
</evidence>
<reference evidence="4 5" key="1">
    <citation type="submission" date="2016-03" db="EMBL/GenBank/DDBJ databases">
        <authorList>
            <person name="Devillers H."/>
        </authorList>
    </citation>
    <scope>NUCLEOTIDE SEQUENCE [LARGE SCALE GENOMIC DNA]</scope>
    <source>
        <strain evidence="4">CBS 11717</strain>
    </source>
</reference>
<keyword evidence="5" id="KW-1185">Reference proteome</keyword>
<name>A0A1G4J8M1_9SACH</name>
<dbReference type="Proteomes" id="UP000191024">
    <property type="component" value="Chromosome D"/>
</dbReference>
<dbReference type="PRINTS" id="PR00080">
    <property type="entry name" value="SDRFAMILY"/>
</dbReference>
<dbReference type="InterPro" id="IPR036291">
    <property type="entry name" value="NAD(P)-bd_dom_sf"/>
</dbReference>
<gene>
    <name evidence="4" type="ORF">LAMI_0D01288G</name>
</gene>
<dbReference type="CDD" id="cd05233">
    <property type="entry name" value="SDR_c"/>
    <property type="match status" value="1"/>
</dbReference>
<evidence type="ECO:0000313" key="5">
    <source>
        <dbReference type="Proteomes" id="UP000191024"/>
    </source>
</evidence>
<evidence type="ECO:0000313" key="4">
    <source>
        <dbReference type="EMBL" id="SCU86285.1"/>
    </source>
</evidence>
<dbReference type="AlphaFoldDB" id="A0A1G4J8M1"/>
<dbReference type="InterPro" id="IPR002347">
    <property type="entry name" value="SDR_fam"/>
</dbReference>
<dbReference type="Gene3D" id="3.40.50.720">
    <property type="entry name" value="NAD(P)-binding Rossmann-like Domain"/>
    <property type="match status" value="1"/>
</dbReference>
<dbReference type="STRING" id="1230905.A0A1G4J8M1"/>
<evidence type="ECO:0000256" key="1">
    <source>
        <dbReference type="ARBA" id="ARBA00006484"/>
    </source>
</evidence>
<comment type="similarity">
    <text evidence="1 3">Belongs to the short-chain dehydrogenases/reductases (SDR) family.</text>
</comment>
<dbReference type="EMBL" id="LT598463">
    <property type="protein sequence ID" value="SCU86285.1"/>
    <property type="molecule type" value="Genomic_DNA"/>
</dbReference>
<dbReference type="GO" id="GO:0006633">
    <property type="term" value="P:fatty acid biosynthetic process"/>
    <property type="evidence" value="ECO:0007669"/>
    <property type="project" value="TreeGrafter"/>
</dbReference>
<accession>A0A1G4J8M1</accession>
<dbReference type="GO" id="GO:0016616">
    <property type="term" value="F:oxidoreductase activity, acting on the CH-OH group of donors, NAD or NADP as acceptor"/>
    <property type="evidence" value="ECO:0007669"/>
    <property type="project" value="TreeGrafter"/>
</dbReference>